<dbReference type="GO" id="GO:0006974">
    <property type="term" value="P:DNA damage response"/>
    <property type="evidence" value="ECO:0007669"/>
    <property type="project" value="TreeGrafter"/>
</dbReference>
<protein>
    <recommendedName>
        <fullName evidence="4">26 kDa periplasmic immunogenic protein</fullName>
    </recommendedName>
</protein>
<proteinExistence type="predicted"/>
<dbReference type="Gene3D" id="3.30.70.2970">
    <property type="entry name" value="Protein of unknown function (DUF541), domain 2"/>
    <property type="match status" value="1"/>
</dbReference>
<evidence type="ECO:0000256" key="1">
    <source>
        <dbReference type="SAM" id="Phobius"/>
    </source>
</evidence>
<dbReference type="InterPro" id="IPR052022">
    <property type="entry name" value="26kDa_periplasmic_antigen"/>
</dbReference>
<comment type="caution">
    <text evidence="2">The sequence shown here is derived from an EMBL/GenBank/DDBJ whole genome shotgun (WGS) entry which is preliminary data.</text>
</comment>
<sequence length="254" mass="27783">MFDYNKLPKLEQRIIFTIFVLLALFLIFAGFNQLINAWNSYRNAGATNIYQTVSFIGEGKVKAAPDTARADIGLTTEGKDTITVQNENSSKMNAVIKFLKERGVSEADIKTSNYSLSPKYEYSKGKSSLVGYILNQSLTVTVRNLDKIGEILDGAVSSGANRIDSVSLFVDRPEELKNKAREEAVKQAKEKAIMTSKIAGLRLGRLVGFSEGFSGEPLVFYEALAKGGAAAPAPQIEPGNQEIKVNVTLTYLLK</sequence>
<reference evidence="2 3" key="1">
    <citation type="journal article" date="2015" name="Nature">
        <title>rRNA introns, odd ribosomes, and small enigmatic genomes across a large radiation of phyla.</title>
        <authorList>
            <person name="Brown C.T."/>
            <person name="Hug L.A."/>
            <person name="Thomas B.C."/>
            <person name="Sharon I."/>
            <person name="Castelle C.J."/>
            <person name="Singh A."/>
            <person name="Wilkins M.J."/>
            <person name="Williams K.H."/>
            <person name="Banfield J.F."/>
        </authorList>
    </citation>
    <scope>NUCLEOTIDE SEQUENCE [LARGE SCALE GENOMIC DNA]</scope>
</reference>
<dbReference type="InterPro" id="IPR007497">
    <property type="entry name" value="SIMPL/DUF541"/>
</dbReference>
<keyword evidence="1" id="KW-1133">Transmembrane helix</keyword>
<dbReference type="PANTHER" id="PTHR34387">
    <property type="entry name" value="SLR1258 PROTEIN"/>
    <property type="match status" value="1"/>
</dbReference>
<dbReference type="PANTHER" id="PTHR34387:SF2">
    <property type="entry name" value="SLR1258 PROTEIN"/>
    <property type="match status" value="1"/>
</dbReference>
<name>A0A0G0P3U4_9BACT</name>
<evidence type="ECO:0000313" key="3">
    <source>
        <dbReference type="Proteomes" id="UP000034706"/>
    </source>
</evidence>
<dbReference type="Proteomes" id="UP000034706">
    <property type="component" value="Unassembled WGS sequence"/>
</dbReference>
<keyword evidence="1" id="KW-0472">Membrane</keyword>
<dbReference type="Pfam" id="PF04402">
    <property type="entry name" value="SIMPL"/>
    <property type="match status" value="1"/>
</dbReference>
<keyword evidence="1" id="KW-0812">Transmembrane</keyword>
<feature type="transmembrane region" description="Helical" evidence="1">
    <location>
        <begin position="14"/>
        <end position="35"/>
    </location>
</feature>
<dbReference type="AlphaFoldDB" id="A0A0G0P3U4"/>
<evidence type="ECO:0008006" key="4">
    <source>
        <dbReference type="Google" id="ProtNLM"/>
    </source>
</evidence>
<organism evidence="2 3">
    <name type="scientific">Candidatus Azambacteria bacterium GW2011_GWA2_39_10</name>
    <dbReference type="NCBI Taxonomy" id="1618611"/>
    <lineage>
        <taxon>Bacteria</taxon>
        <taxon>Candidatus Azamiibacteriota</taxon>
    </lineage>
</organism>
<dbReference type="Gene3D" id="3.30.110.170">
    <property type="entry name" value="Protein of unknown function (DUF541), domain 1"/>
    <property type="match status" value="1"/>
</dbReference>
<accession>A0A0G0P3U4</accession>
<dbReference type="EMBL" id="LBVT01000006">
    <property type="protein sequence ID" value="KKQ92779.1"/>
    <property type="molecule type" value="Genomic_DNA"/>
</dbReference>
<gene>
    <name evidence="2" type="ORF">UT16_C0006G0010</name>
</gene>
<evidence type="ECO:0000313" key="2">
    <source>
        <dbReference type="EMBL" id="KKQ92779.1"/>
    </source>
</evidence>